<keyword evidence="6" id="KW-0418">Kinase</keyword>
<proteinExistence type="predicted"/>
<evidence type="ECO:0000256" key="5">
    <source>
        <dbReference type="ARBA" id="ARBA00022683"/>
    </source>
</evidence>
<accession>A0A370QSN8</accession>
<keyword evidence="5" id="KW-0598">Phosphotransferase system</keyword>
<protein>
    <submittedName>
        <fullName evidence="8">PTS system IIA component (L-Asc family)</fullName>
    </submittedName>
</protein>
<dbReference type="RefSeq" id="WP_115458239.1">
    <property type="nucleotide sequence ID" value="NZ_QRAP01000004.1"/>
</dbReference>
<keyword evidence="3" id="KW-0963">Cytoplasm</keyword>
<evidence type="ECO:0000256" key="4">
    <source>
        <dbReference type="ARBA" id="ARBA00022679"/>
    </source>
</evidence>
<evidence type="ECO:0000256" key="3">
    <source>
        <dbReference type="ARBA" id="ARBA00022490"/>
    </source>
</evidence>
<dbReference type="Gene3D" id="3.40.930.10">
    <property type="entry name" value="Mannitol-specific EII, Chain A"/>
    <property type="match status" value="1"/>
</dbReference>
<name>A0A370QSN8_9GAMM</name>
<dbReference type="Proteomes" id="UP000254848">
    <property type="component" value="Unassembled WGS sequence"/>
</dbReference>
<dbReference type="Pfam" id="PF00359">
    <property type="entry name" value="PTS_EIIA_2"/>
    <property type="match status" value="1"/>
</dbReference>
<gene>
    <name evidence="8" type="ORF">C8D90_10447</name>
</gene>
<dbReference type="SUPFAM" id="SSF55804">
    <property type="entry name" value="Phoshotransferase/anion transport protein"/>
    <property type="match status" value="1"/>
</dbReference>
<comment type="subcellular location">
    <subcellularLocation>
        <location evidence="1">Cytoplasm</location>
    </subcellularLocation>
</comment>
<keyword evidence="2" id="KW-0813">Transport</keyword>
<dbReference type="GO" id="GO:0016301">
    <property type="term" value="F:kinase activity"/>
    <property type="evidence" value="ECO:0007669"/>
    <property type="project" value="UniProtKB-KW"/>
</dbReference>
<feature type="domain" description="PTS EIIA type-2" evidence="7">
    <location>
        <begin position="4"/>
        <end position="147"/>
    </location>
</feature>
<evidence type="ECO:0000259" key="7">
    <source>
        <dbReference type="PROSITE" id="PS51094"/>
    </source>
</evidence>
<keyword evidence="4" id="KW-0808">Transferase</keyword>
<evidence type="ECO:0000313" key="8">
    <source>
        <dbReference type="EMBL" id="RDK91903.1"/>
    </source>
</evidence>
<dbReference type="PANTHER" id="PTHR36203:SF4">
    <property type="entry name" value="MANNITOL-SPECIFIC CRYPTIC PHOSPHOTRANSFERASE ENZYME IIA COMPONENT"/>
    <property type="match status" value="1"/>
</dbReference>
<dbReference type="AlphaFoldDB" id="A0A370QSN8"/>
<organism evidence="8 9">
    <name type="scientific">Enterobacillus tribolii</name>
    <dbReference type="NCBI Taxonomy" id="1487935"/>
    <lineage>
        <taxon>Bacteria</taxon>
        <taxon>Pseudomonadati</taxon>
        <taxon>Pseudomonadota</taxon>
        <taxon>Gammaproteobacteria</taxon>
        <taxon>Enterobacterales</taxon>
        <taxon>Hafniaceae</taxon>
        <taxon>Enterobacillus</taxon>
    </lineage>
</organism>
<sequence>MLAEWLTEETIHQCDRVDDWQQAIALSARPLLARGSIVPEYVDAILRQHRQLGPYYVLAPGIAMPHARPEEGAKALGLSLLVVREGVVFGSQDNDPVHLIVMLAAPDSHSHIEMISQLAEFFSCEQDVQAVIRAGSLQAIRDIIFRY</sequence>
<dbReference type="GO" id="GO:0005737">
    <property type="term" value="C:cytoplasm"/>
    <property type="evidence" value="ECO:0007669"/>
    <property type="project" value="UniProtKB-SubCell"/>
</dbReference>
<dbReference type="InterPro" id="IPR002178">
    <property type="entry name" value="PTS_EIIA_type-2_dom"/>
</dbReference>
<evidence type="ECO:0000256" key="1">
    <source>
        <dbReference type="ARBA" id="ARBA00004496"/>
    </source>
</evidence>
<dbReference type="PROSITE" id="PS00372">
    <property type="entry name" value="PTS_EIIA_TYPE_2_HIS"/>
    <property type="match status" value="1"/>
</dbReference>
<comment type="caution">
    <text evidence="8">The sequence shown here is derived from an EMBL/GenBank/DDBJ whole genome shotgun (WGS) entry which is preliminary data.</text>
</comment>
<dbReference type="OrthoDB" id="1634238at2"/>
<dbReference type="PANTHER" id="PTHR36203">
    <property type="entry name" value="ASCORBATE-SPECIFIC PTS SYSTEM EIIA COMPONENT"/>
    <property type="match status" value="1"/>
</dbReference>
<keyword evidence="9" id="KW-1185">Reference proteome</keyword>
<dbReference type="InterPro" id="IPR051351">
    <property type="entry name" value="Ascorbate-PTS_EIIA_comp"/>
</dbReference>
<evidence type="ECO:0000256" key="2">
    <source>
        <dbReference type="ARBA" id="ARBA00022448"/>
    </source>
</evidence>
<dbReference type="PROSITE" id="PS51094">
    <property type="entry name" value="PTS_EIIA_TYPE_2"/>
    <property type="match status" value="1"/>
</dbReference>
<dbReference type="CDD" id="cd00211">
    <property type="entry name" value="PTS_IIA_fru"/>
    <property type="match status" value="1"/>
</dbReference>
<dbReference type="InterPro" id="IPR016152">
    <property type="entry name" value="PTrfase/Anion_transptr"/>
</dbReference>
<evidence type="ECO:0000256" key="6">
    <source>
        <dbReference type="ARBA" id="ARBA00022777"/>
    </source>
</evidence>
<dbReference type="EMBL" id="QRAP01000004">
    <property type="protein sequence ID" value="RDK91903.1"/>
    <property type="molecule type" value="Genomic_DNA"/>
</dbReference>
<evidence type="ECO:0000313" key="9">
    <source>
        <dbReference type="Proteomes" id="UP000254848"/>
    </source>
</evidence>
<dbReference type="GO" id="GO:0009401">
    <property type="term" value="P:phosphoenolpyruvate-dependent sugar phosphotransferase system"/>
    <property type="evidence" value="ECO:0007669"/>
    <property type="project" value="UniProtKB-KW"/>
</dbReference>
<reference evidence="8 9" key="1">
    <citation type="submission" date="2018-07" db="EMBL/GenBank/DDBJ databases">
        <title>Genomic Encyclopedia of Type Strains, Phase IV (KMG-IV): sequencing the most valuable type-strain genomes for metagenomic binning, comparative biology and taxonomic classification.</title>
        <authorList>
            <person name="Goeker M."/>
        </authorList>
    </citation>
    <scope>NUCLEOTIDE SEQUENCE [LARGE SCALE GENOMIC DNA]</scope>
    <source>
        <strain evidence="8 9">DSM 103736</strain>
    </source>
</reference>